<organism evidence="3 4">
    <name type="scientific">Derxia gummosa DSM 723</name>
    <dbReference type="NCBI Taxonomy" id="1121388"/>
    <lineage>
        <taxon>Bacteria</taxon>
        <taxon>Pseudomonadati</taxon>
        <taxon>Pseudomonadota</taxon>
        <taxon>Betaproteobacteria</taxon>
        <taxon>Burkholderiales</taxon>
        <taxon>Alcaligenaceae</taxon>
        <taxon>Derxia</taxon>
    </lineage>
</organism>
<dbReference type="AlphaFoldDB" id="A0A8B6XB20"/>
<dbReference type="InterPro" id="IPR037171">
    <property type="entry name" value="NagB/RpiA_transferase-like"/>
</dbReference>
<dbReference type="InterPro" id="IPR024185">
    <property type="entry name" value="FTHF_cligase-like_sf"/>
</dbReference>
<name>A0A8B6XB20_9BURK</name>
<accession>A0A8B6XB20</accession>
<dbReference type="SUPFAM" id="SSF100950">
    <property type="entry name" value="NagB/RpiA/CoA transferase-like"/>
    <property type="match status" value="1"/>
</dbReference>
<feature type="compositionally biased region" description="Low complexity" evidence="1">
    <location>
        <begin position="8"/>
        <end position="35"/>
    </location>
</feature>
<dbReference type="Pfam" id="PF02589">
    <property type="entry name" value="LUD_dom"/>
    <property type="match status" value="1"/>
</dbReference>
<keyword evidence="3" id="KW-1185">Reference proteome</keyword>
<proteinExistence type="predicted"/>
<dbReference type="OrthoDB" id="9794157at2"/>
<dbReference type="PANTHER" id="PTHR43682:SF1">
    <property type="entry name" value="LACTATE UTILIZATION PROTEIN C"/>
    <property type="match status" value="1"/>
</dbReference>
<evidence type="ECO:0000259" key="2">
    <source>
        <dbReference type="Pfam" id="PF02589"/>
    </source>
</evidence>
<evidence type="ECO:0000256" key="1">
    <source>
        <dbReference type="SAM" id="MobiDB-lite"/>
    </source>
</evidence>
<sequence length="297" mass="31234">MSAHATTPAGHGVAHAPASSGSHGAAAHAGHPAPSARDRILGKLRAAREETLAEAARPVTGPAPAEHTRDEHHLAAHWVEAANGGDVAGYYSAATPRWSAEEKLLRFVRAMRAVHTEVHLVRDADWPAKLAELVAAKGLLSLLVAQTTPHGARAAEALAALPAAPRLLGYDRPIEQWKAELFRTVDAGFTGTRAAIAETGSLIVWPDAAEPRTQSLVPPIHIALADGARIHANFHEAVTREGWAANGMPTNALLISGPSKTSDIQQTLAYGAHGPRELVLLLVVPAEMDIAALEARL</sequence>
<reference evidence="4" key="2">
    <citation type="submission" date="2025-08" db="UniProtKB">
        <authorList>
            <consortium name="RefSeq"/>
        </authorList>
    </citation>
    <scope>IDENTIFICATION</scope>
</reference>
<evidence type="ECO:0000313" key="3">
    <source>
        <dbReference type="Proteomes" id="UP000675920"/>
    </source>
</evidence>
<dbReference type="Proteomes" id="UP000675920">
    <property type="component" value="Unplaced"/>
</dbReference>
<dbReference type="RefSeq" id="WP_084544914.1">
    <property type="nucleotide sequence ID" value="NZ_AXWS01000008.1"/>
</dbReference>
<evidence type="ECO:0000313" key="4">
    <source>
        <dbReference type="RefSeq" id="WP_084544914.1"/>
    </source>
</evidence>
<dbReference type="Gene3D" id="3.40.50.10420">
    <property type="entry name" value="NagB/RpiA/CoA transferase-like"/>
    <property type="match status" value="1"/>
</dbReference>
<feature type="domain" description="LUD" evidence="2">
    <location>
        <begin position="106"/>
        <end position="283"/>
    </location>
</feature>
<dbReference type="InterPro" id="IPR003741">
    <property type="entry name" value="LUD_dom"/>
</dbReference>
<protein>
    <submittedName>
        <fullName evidence="4">LutC/YkgG family protein</fullName>
    </submittedName>
</protein>
<dbReference type="PANTHER" id="PTHR43682">
    <property type="entry name" value="LACTATE UTILIZATION PROTEIN C"/>
    <property type="match status" value="1"/>
</dbReference>
<reference evidence="4" key="1">
    <citation type="journal article" date="2013" name="BMC Bioinformatics">
        <title>LUD, a new protein domain associated with lactate utilization.</title>
        <authorList>
            <person name="Hwang W.C."/>
            <person name="Bakolitsa C."/>
            <person name="Punta M."/>
            <person name="Coggill P.C."/>
            <person name="Bateman A."/>
            <person name="Axelrod H.L."/>
            <person name="Rawlings N.D."/>
            <person name="Sedova M."/>
            <person name="Peterson S.N."/>
            <person name="Eberhardt R.Y."/>
            <person name="Aravind L."/>
            <person name="Pascual J."/>
            <person name="Godzik A."/>
        </authorList>
    </citation>
    <scope>NUCLEOTIDE SEQUENCE</scope>
</reference>
<feature type="region of interest" description="Disordered" evidence="1">
    <location>
        <begin position="1"/>
        <end position="35"/>
    </location>
</feature>